<proteinExistence type="predicted"/>
<organism evidence="1">
    <name type="scientific">Picea glauca</name>
    <name type="common">White spruce</name>
    <name type="synonym">Pinus glauca</name>
    <dbReference type="NCBI Taxonomy" id="3330"/>
    <lineage>
        <taxon>Eukaryota</taxon>
        <taxon>Viridiplantae</taxon>
        <taxon>Streptophyta</taxon>
        <taxon>Embryophyta</taxon>
        <taxon>Tracheophyta</taxon>
        <taxon>Spermatophyta</taxon>
        <taxon>Pinopsida</taxon>
        <taxon>Pinidae</taxon>
        <taxon>Conifers I</taxon>
        <taxon>Pinales</taxon>
        <taxon>Pinaceae</taxon>
        <taxon>Picea</taxon>
    </lineage>
</organism>
<gene>
    <name evidence="1" type="ORF">ABT39_MTgene4927</name>
</gene>
<geneLocation type="mitochondrion" evidence="1"/>
<reference evidence="1" key="1">
    <citation type="journal article" date="2015" name="Genome Biol. Evol.">
        <title>Organellar Genomes of White Spruce (Picea glauca): Assembly and Annotation.</title>
        <authorList>
            <person name="Jackman S.D."/>
            <person name="Warren R.L."/>
            <person name="Gibb E.A."/>
            <person name="Vandervalk B.P."/>
            <person name="Mohamadi H."/>
            <person name="Chu J."/>
            <person name="Raymond A."/>
            <person name="Pleasance S."/>
            <person name="Coope R."/>
            <person name="Wildung M.R."/>
            <person name="Ritland C.E."/>
            <person name="Bousquet J."/>
            <person name="Jones S.J."/>
            <person name="Bohlmann J."/>
            <person name="Birol I."/>
        </authorList>
    </citation>
    <scope>NUCLEOTIDE SEQUENCE [LARGE SCALE GENOMIC DNA]</scope>
    <source>
        <tissue evidence="1">Flushing bud</tissue>
    </source>
</reference>
<name>A0A124GN73_PICGL</name>
<protein>
    <submittedName>
        <fullName evidence="1">Uncharacterized protein</fullName>
    </submittedName>
</protein>
<sequence>MILEKERTNLRATTVIIHRLNLTTIDNNTSFEHNTLGSSTTRILTATLNSKPTLN</sequence>
<dbReference type="AlphaFoldDB" id="A0A124GN73"/>
<accession>A0A124GN73</accession>
<keyword evidence="1" id="KW-0496">Mitochondrion</keyword>
<dbReference type="EMBL" id="LKAM01000006">
    <property type="protein sequence ID" value="KUM47932.1"/>
    <property type="molecule type" value="Genomic_DNA"/>
</dbReference>
<comment type="caution">
    <text evidence="1">The sequence shown here is derived from an EMBL/GenBank/DDBJ whole genome shotgun (WGS) entry which is preliminary data.</text>
</comment>
<evidence type="ECO:0000313" key="1">
    <source>
        <dbReference type="EMBL" id="KUM47932.1"/>
    </source>
</evidence>